<evidence type="ECO:0000259" key="2">
    <source>
        <dbReference type="PROSITE" id="PS50213"/>
    </source>
</evidence>
<dbReference type="EMBL" id="JAPDNS010000001">
    <property type="protein sequence ID" value="MCW3483097.1"/>
    <property type="molecule type" value="Genomic_DNA"/>
</dbReference>
<dbReference type="PANTHER" id="PTHR10900">
    <property type="entry name" value="PERIOSTIN-RELATED"/>
    <property type="match status" value="1"/>
</dbReference>
<dbReference type="InterPro" id="IPR000782">
    <property type="entry name" value="FAS1_domain"/>
</dbReference>
<evidence type="ECO:0000313" key="4">
    <source>
        <dbReference type="Proteomes" id="UP001207742"/>
    </source>
</evidence>
<keyword evidence="1" id="KW-1133">Transmembrane helix</keyword>
<feature type="domain" description="FAS1" evidence="2">
    <location>
        <begin position="48"/>
        <end position="185"/>
    </location>
</feature>
<comment type="caution">
    <text evidence="3">The sequence shown here is derived from an EMBL/GenBank/DDBJ whole genome shotgun (WGS) entry which is preliminary data.</text>
</comment>
<dbReference type="PANTHER" id="PTHR10900:SF77">
    <property type="entry name" value="FI19380P1"/>
    <property type="match status" value="1"/>
</dbReference>
<dbReference type="Proteomes" id="UP001207742">
    <property type="component" value="Unassembled WGS sequence"/>
</dbReference>
<dbReference type="Gene3D" id="2.30.180.10">
    <property type="entry name" value="FAS1 domain"/>
    <property type="match status" value="2"/>
</dbReference>
<name>A0ABT3IGM2_9BACT</name>
<evidence type="ECO:0000256" key="1">
    <source>
        <dbReference type="SAM" id="Phobius"/>
    </source>
</evidence>
<sequence length="344" mass="37447">MNTATTLSACRKSSKKYFTCGLSVISFSLLMLTACKKNDDMDVNAGNQNRIPQIVADNFNLKMLHASIGRSNLKPLLSGDGPFTLLAPSDAAFKEAGYGTPLSIATASQSLIINTTAYHVLNGNYDLNRMPFLFNQEIRSQGGGKLYVTRWVKGNDTVITVNGSRVLAQGIKATNGQVQVINRLLEPYLHETVTDAVTAETSLTLFSQALQRSGLSTLLKGKGPYTVYAPSNEAMAKYGYQTMEDIEKADPEKLAVVLRYHIAADRRFVYDYILSTNATVTTQGMIDNNTVKVQLVPDAQAPGLYKSITLQGTGNTLVSNLVRQNIITGNGVLHIVDQVLKITQ</sequence>
<dbReference type="SUPFAM" id="SSF82153">
    <property type="entry name" value="FAS1 domain"/>
    <property type="match status" value="2"/>
</dbReference>
<dbReference type="InterPro" id="IPR036378">
    <property type="entry name" value="FAS1_dom_sf"/>
</dbReference>
<dbReference type="RefSeq" id="WP_264728083.1">
    <property type="nucleotide sequence ID" value="NZ_JAPDNR010000001.1"/>
</dbReference>
<dbReference type="Pfam" id="PF02469">
    <property type="entry name" value="Fasciclin"/>
    <property type="match status" value="2"/>
</dbReference>
<gene>
    <name evidence="3" type="ORF">OL497_04295</name>
</gene>
<feature type="domain" description="FAS1" evidence="2">
    <location>
        <begin position="190"/>
        <end position="340"/>
    </location>
</feature>
<organism evidence="3 4">
    <name type="scientific">Chitinophaga nivalis</name>
    <dbReference type="NCBI Taxonomy" id="2991709"/>
    <lineage>
        <taxon>Bacteria</taxon>
        <taxon>Pseudomonadati</taxon>
        <taxon>Bacteroidota</taxon>
        <taxon>Chitinophagia</taxon>
        <taxon>Chitinophagales</taxon>
        <taxon>Chitinophagaceae</taxon>
        <taxon>Chitinophaga</taxon>
    </lineage>
</organism>
<dbReference type="PROSITE" id="PS50213">
    <property type="entry name" value="FAS1"/>
    <property type="match status" value="2"/>
</dbReference>
<keyword evidence="1" id="KW-0812">Transmembrane</keyword>
<accession>A0ABT3IGM2</accession>
<protein>
    <submittedName>
        <fullName evidence="3">Fasciclin domain-containing protein</fullName>
    </submittedName>
</protein>
<keyword evidence="4" id="KW-1185">Reference proteome</keyword>
<keyword evidence="1" id="KW-0472">Membrane</keyword>
<evidence type="ECO:0000313" key="3">
    <source>
        <dbReference type="EMBL" id="MCW3483097.1"/>
    </source>
</evidence>
<feature type="transmembrane region" description="Helical" evidence="1">
    <location>
        <begin position="17"/>
        <end position="34"/>
    </location>
</feature>
<dbReference type="InterPro" id="IPR050904">
    <property type="entry name" value="Adhesion/Biosynth-related"/>
</dbReference>
<dbReference type="SMART" id="SM00554">
    <property type="entry name" value="FAS1"/>
    <property type="match status" value="2"/>
</dbReference>
<reference evidence="3 4" key="1">
    <citation type="submission" date="2022-10" db="EMBL/GenBank/DDBJ databases">
        <title>Chitinophaga nivalis PC15 sp. nov., isolated from Pyeongchang county, South Korea.</title>
        <authorList>
            <person name="Trinh H.N."/>
        </authorList>
    </citation>
    <scope>NUCLEOTIDE SEQUENCE [LARGE SCALE GENOMIC DNA]</scope>
    <source>
        <strain evidence="3 4">PC14</strain>
    </source>
</reference>
<proteinExistence type="predicted"/>